<feature type="transmembrane region" description="Helical" evidence="6">
    <location>
        <begin position="465"/>
        <end position="487"/>
    </location>
</feature>
<evidence type="ECO:0008006" key="9">
    <source>
        <dbReference type="Google" id="ProtNLM"/>
    </source>
</evidence>
<dbReference type="EMBL" id="JBBNAF010000007">
    <property type="protein sequence ID" value="KAK9127920.1"/>
    <property type="molecule type" value="Genomic_DNA"/>
</dbReference>
<comment type="similarity">
    <text evidence="2">Belongs to the major facilitator superfamily. Proton-dependent oligopeptide transporter (POT/PTR) (TC 2.A.17) family.</text>
</comment>
<feature type="transmembrane region" description="Helical" evidence="6">
    <location>
        <begin position="195"/>
        <end position="217"/>
    </location>
</feature>
<keyword evidence="8" id="KW-1185">Reference proteome</keyword>
<feature type="transmembrane region" description="Helical" evidence="6">
    <location>
        <begin position="12"/>
        <end position="35"/>
    </location>
</feature>
<dbReference type="InterPro" id="IPR036259">
    <property type="entry name" value="MFS_trans_sf"/>
</dbReference>
<evidence type="ECO:0000256" key="3">
    <source>
        <dbReference type="ARBA" id="ARBA00022692"/>
    </source>
</evidence>
<sequence length="564" mass="62608">MDEQQHTMRGSHVKIIVLIWADILAAYSVWLLMTYLTDVWKVSFTRAAATVNIFAGASSVMQIGAVFLVDTLLGNFWMLFLSSVAYSIGLGFLSMSTPPVLSKATGTCSSYEEQCIGNVQEILFYISLALMAIGMAGHLVSLGSFMFEQLSEGEGQEEEQQSASALPIIGFLAVVLIPIISAIAIPYIKPWSVRFGIPAICTVVATLIFMSGSCSYIRKGPKGSPYIRLIRVFVASTLKIHLPLPSNSNQLYENNDLEEENLVAHTKGLRCLDKAAIISSSTALEEQEKNRWKLCRITEVEETKITLRMIPMWLTFIVVGLVMSVGNTFFLEQANHMNPKLGKLKVPLPVLLMFYELARSQSAQYYYVLVNGWGQSVRKYGPAIGVGLGMLLSILCCITAAKVEERRIGVIEKHGLLDKPDETIPMTMFWLLPQFLLLGGLDGLVNEGVLCFFRDQVPPSLQGHMLIFTDAVFGAGRISGVLSVYVVNKVSEQGGRAGWFRHTLNKSRLDKYYWTLAVMSSINIALYILVAIWYAYRESAVDEEEVPEDEEEITLKKFGVVVVN</sequence>
<evidence type="ECO:0000256" key="2">
    <source>
        <dbReference type="ARBA" id="ARBA00005982"/>
    </source>
</evidence>
<dbReference type="GO" id="GO:0022857">
    <property type="term" value="F:transmembrane transporter activity"/>
    <property type="evidence" value="ECO:0007669"/>
    <property type="project" value="InterPro"/>
</dbReference>
<feature type="transmembrane region" description="Helical" evidence="6">
    <location>
        <begin position="424"/>
        <end position="445"/>
    </location>
</feature>
<keyword evidence="3 6" id="KW-0812">Transmembrane</keyword>
<evidence type="ECO:0000256" key="4">
    <source>
        <dbReference type="ARBA" id="ARBA00022989"/>
    </source>
</evidence>
<feature type="transmembrane region" description="Helical" evidence="6">
    <location>
        <begin position="312"/>
        <end position="331"/>
    </location>
</feature>
<evidence type="ECO:0000313" key="8">
    <source>
        <dbReference type="Proteomes" id="UP001420932"/>
    </source>
</evidence>
<evidence type="ECO:0000256" key="5">
    <source>
        <dbReference type="ARBA" id="ARBA00023136"/>
    </source>
</evidence>
<feature type="transmembrane region" description="Helical" evidence="6">
    <location>
        <begin position="76"/>
        <end position="95"/>
    </location>
</feature>
<protein>
    <recommendedName>
        <fullName evidence="9">Protein NRT1/ PTR FAMILY 5.5-like</fullName>
    </recommendedName>
</protein>
<reference evidence="7 8" key="1">
    <citation type="submission" date="2024-01" db="EMBL/GenBank/DDBJ databases">
        <title>Genome assemblies of Stephania.</title>
        <authorList>
            <person name="Yang L."/>
        </authorList>
    </citation>
    <scope>NUCLEOTIDE SEQUENCE [LARGE SCALE GENOMIC DNA]</scope>
    <source>
        <strain evidence="7">YNDBR</strain>
        <tissue evidence="7">Leaf</tissue>
    </source>
</reference>
<feature type="transmembrane region" description="Helical" evidence="6">
    <location>
        <begin position="168"/>
        <end position="189"/>
    </location>
</feature>
<name>A0AAP0J771_9MAGN</name>
<comment type="caution">
    <text evidence="7">The sequence shown here is derived from an EMBL/GenBank/DDBJ whole genome shotgun (WGS) entry which is preliminary data.</text>
</comment>
<feature type="transmembrane region" description="Helical" evidence="6">
    <location>
        <begin position="47"/>
        <end position="69"/>
    </location>
</feature>
<evidence type="ECO:0000256" key="6">
    <source>
        <dbReference type="SAM" id="Phobius"/>
    </source>
</evidence>
<dbReference type="Proteomes" id="UP001420932">
    <property type="component" value="Unassembled WGS sequence"/>
</dbReference>
<organism evidence="7 8">
    <name type="scientific">Stephania yunnanensis</name>
    <dbReference type="NCBI Taxonomy" id="152371"/>
    <lineage>
        <taxon>Eukaryota</taxon>
        <taxon>Viridiplantae</taxon>
        <taxon>Streptophyta</taxon>
        <taxon>Embryophyta</taxon>
        <taxon>Tracheophyta</taxon>
        <taxon>Spermatophyta</taxon>
        <taxon>Magnoliopsida</taxon>
        <taxon>Ranunculales</taxon>
        <taxon>Menispermaceae</taxon>
        <taxon>Menispermoideae</taxon>
        <taxon>Cissampelideae</taxon>
        <taxon>Stephania</taxon>
    </lineage>
</organism>
<feature type="transmembrane region" description="Helical" evidence="6">
    <location>
        <begin position="512"/>
        <end position="536"/>
    </location>
</feature>
<dbReference type="PANTHER" id="PTHR11654">
    <property type="entry name" value="OLIGOPEPTIDE TRANSPORTER-RELATED"/>
    <property type="match status" value="1"/>
</dbReference>
<proteinExistence type="inferred from homology"/>
<dbReference type="GO" id="GO:0016020">
    <property type="term" value="C:membrane"/>
    <property type="evidence" value="ECO:0007669"/>
    <property type="project" value="UniProtKB-SubCell"/>
</dbReference>
<dbReference type="InterPro" id="IPR000109">
    <property type="entry name" value="POT_fam"/>
</dbReference>
<dbReference type="AlphaFoldDB" id="A0AAP0J771"/>
<feature type="transmembrane region" description="Helical" evidence="6">
    <location>
        <begin position="383"/>
        <end position="403"/>
    </location>
</feature>
<gene>
    <name evidence="7" type="ORF">Syun_016717</name>
</gene>
<dbReference type="Gene3D" id="1.20.1250.20">
    <property type="entry name" value="MFS general substrate transporter like domains"/>
    <property type="match status" value="1"/>
</dbReference>
<feature type="transmembrane region" description="Helical" evidence="6">
    <location>
        <begin position="122"/>
        <end position="147"/>
    </location>
</feature>
<dbReference type="SUPFAM" id="SSF103473">
    <property type="entry name" value="MFS general substrate transporter"/>
    <property type="match status" value="1"/>
</dbReference>
<evidence type="ECO:0000313" key="7">
    <source>
        <dbReference type="EMBL" id="KAK9127920.1"/>
    </source>
</evidence>
<keyword evidence="4 6" id="KW-1133">Transmembrane helix</keyword>
<comment type="subcellular location">
    <subcellularLocation>
        <location evidence="1">Membrane</location>
        <topology evidence="1">Multi-pass membrane protein</topology>
    </subcellularLocation>
</comment>
<accession>A0AAP0J771</accession>
<dbReference type="Pfam" id="PF00854">
    <property type="entry name" value="PTR2"/>
    <property type="match status" value="1"/>
</dbReference>
<evidence type="ECO:0000256" key="1">
    <source>
        <dbReference type="ARBA" id="ARBA00004141"/>
    </source>
</evidence>
<keyword evidence="5 6" id="KW-0472">Membrane</keyword>